<reference evidence="2" key="1">
    <citation type="submission" date="2023-07" db="EMBL/GenBank/DDBJ databases">
        <title>Whole genome shotgun sequence of Streptomyces achromogenes subsp. rubradiris NBRC 14000.</title>
        <authorList>
            <person name="Komaki H."/>
            <person name="Tamura T."/>
        </authorList>
    </citation>
    <scope>NUCLEOTIDE SEQUENCE [LARGE SCALE GENOMIC DNA]</scope>
    <source>
        <strain evidence="2">NBRC 14000</strain>
    </source>
</reference>
<organism evidence="1 2">
    <name type="scientific">Streptomyces rubradiris</name>
    <name type="common">Streptomyces achromogenes subsp. rubradiris</name>
    <dbReference type="NCBI Taxonomy" id="285531"/>
    <lineage>
        <taxon>Bacteria</taxon>
        <taxon>Bacillati</taxon>
        <taxon>Actinomycetota</taxon>
        <taxon>Actinomycetes</taxon>
        <taxon>Kitasatosporales</taxon>
        <taxon>Streptomycetaceae</taxon>
        <taxon>Streptomyces</taxon>
    </lineage>
</organism>
<accession>A0ABQ3R3C2</accession>
<evidence type="ECO:0000313" key="1">
    <source>
        <dbReference type="EMBL" id="GHI50359.1"/>
    </source>
</evidence>
<gene>
    <name evidence="1" type="ORF">Srubr_02050</name>
</gene>
<sequence length="100" mass="11219">MSERTETVALDVTAYRAAFGTLRTMLAEYLAEALVHGDGPEHRRLTRFARGLDEAGLNLDDLIDSFITGTWDTRPAWAWKSPTARKEPVLGDPWDDTPPF</sequence>
<proteinExistence type="predicted"/>
<keyword evidence="2" id="KW-1185">Reference proteome</keyword>
<protein>
    <submittedName>
        <fullName evidence="1">Uncharacterized protein</fullName>
    </submittedName>
</protein>
<evidence type="ECO:0000313" key="2">
    <source>
        <dbReference type="Proteomes" id="UP000646738"/>
    </source>
</evidence>
<comment type="caution">
    <text evidence="1">The sequence shown here is derived from an EMBL/GenBank/DDBJ whole genome shotgun (WGS) entry which is preliminary data.</text>
</comment>
<dbReference type="RefSeq" id="WP_189999654.1">
    <property type="nucleotide sequence ID" value="NZ_BNCB01000032.1"/>
</dbReference>
<dbReference type="EMBL" id="BNEA01000001">
    <property type="protein sequence ID" value="GHI50359.1"/>
    <property type="molecule type" value="Genomic_DNA"/>
</dbReference>
<dbReference type="Proteomes" id="UP000646738">
    <property type="component" value="Unassembled WGS sequence"/>
</dbReference>
<name>A0ABQ3R3C2_STRRR</name>